<dbReference type="InterPro" id="IPR027843">
    <property type="entry name" value="DUF4440"/>
</dbReference>
<proteinExistence type="predicted"/>
<dbReference type="InterPro" id="IPR032710">
    <property type="entry name" value="NTF2-like_dom_sf"/>
</dbReference>
<gene>
    <name evidence="2" type="ORF">I7822_05320</name>
</gene>
<evidence type="ECO:0000259" key="1">
    <source>
        <dbReference type="Pfam" id="PF14534"/>
    </source>
</evidence>
<evidence type="ECO:0000313" key="3">
    <source>
        <dbReference type="Proteomes" id="UP000663981"/>
    </source>
</evidence>
<organism evidence="2 3">
    <name type="scientific">Metabacillus bambusae</name>
    <dbReference type="NCBI Taxonomy" id="2795218"/>
    <lineage>
        <taxon>Bacteria</taxon>
        <taxon>Bacillati</taxon>
        <taxon>Bacillota</taxon>
        <taxon>Bacilli</taxon>
        <taxon>Bacillales</taxon>
        <taxon>Bacillaceae</taxon>
        <taxon>Metabacillus</taxon>
    </lineage>
</organism>
<reference evidence="2 3" key="1">
    <citation type="submission" date="2021-03" db="EMBL/GenBank/DDBJ databases">
        <title>Whole genome sequence of Metabacillus bambusae BG109.</title>
        <authorList>
            <person name="Jeong J.W."/>
        </authorList>
    </citation>
    <scope>NUCLEOTIDE SEQUENCE [LARGE SCALE GENOMIC DNA]</scope>
    <source>
        <strain evidence="2 3">BG109</strain>
    </source>
</reference>
<accession>A0ABS3MYN1</accession>
<sequence>MKTDNNLKDHIRQLEENLLNPEVRSSRAELKKLLSDDFFEFGSSGKVLYKDEDITDDGIGIVKMKLSDFEVHPLSADIVLATYRIFNEISNQNSLRSSIWKLNEGVWKMVFHQGTKTEPSV</sequence>
<dbReference type="Proteomes" id="UP000663981">
    <property type="component" value="Unassembled WGS sequence"/>
</dbReference>
<evidence type="ECO:0000313" key="2">
    <source>
        <dbReference type="EMBL" id="MBO1511101.1"/>
    </source>
</evidence>
<comment type="caution">
    <text evidence="2">The sequence shown here is derived from an EMBL/GenBank/DDBJ whole genome shotgun (WGS) entry which is preliminary data.</text>
</comment>
<dbReference type="SUPFAM" id="SSF54427">
    <property type="entry name" value="NTF2-like"/>
    <property type="match status" value="1"/>
</dbReference>
<feature type="domain" description="DUF4440" evidence="1">
    <location>
        <begin position="11"/>
        <end position="109"/>
    </location>
</feature>
<dbReference type="EMBL" id="JAGDEL010000003">
    <property type="protein sequence ID" value="MBO1511101.1"/>
    <property type="molecule type" value="Genomic_DNA"/>
</dbReference>
<protein>
    <submittedName>
        <fullName evidence="2">DUF4440 domain-containing protein</fullName>
    </submittedName>
</protein>
<dbReference type="RefSeq" id="WP_207975809.1">
    <property type="nucleotide sequence ID" value="NZ_JAGDEL010000003.1"/>
</dbReference>
<keyword evidence="3" id="KW-1185">Reference proteome</keyword>
<name>A0ABS3MYN1_9BACI</name>
<dbReference type="Pfam" id="PF14534">
    <property type="entry name" value="DUF4440"/>
    <property type="match status" value="1"/>
</dbReference>
<dbReference type="Gene3D" id="3.10.450.50">
    <property type="match status" value="1"/>
</dbReference>